<evidence type="ECO:0000256" key="6">
    <source>
        <dbReference type="ARBA" id="ARBA00023212"/>
    </source>
</evidence>
<feature type="domain" description="Centriolar and ciliogenesis-associated protein HYLS1 C-terminal" evidence="8">
    <location>
        <begin position="228"/>
        <end position="307"/>
    </location>
</feature>
<comment type="similarity">
    <text evidence="3">Belongs to the HYLS1 family.</text>
</comment>
<organism evidence="9 10">
    <name type="scientific">Elysia crispata</name>
    <name type="common">lettuce slug</name>
    <dbReference type="NCBI Taxonomy" id="231223"/>
    <lineage>
        <taxon>Eukaryota</taxon>
        <taxon>Metazoa</taxon>
        <taxon>Spiralia</taxon>
        <taxon>Lophotrochozoa</taxon>
        <taxon>Mollusca</taxon>
        <taxon>Gastropoda</taxon>
        <taxon>Heterobranchia</taxon>
        <taxon>Euthyneura</taxon>
        <taxon>Panpulmonata</taxon>
        <taxon>Sacoglossa</taxon>
        <taxon>Placobranchoidea</taxon>
        <taxon>Plakobranchidae</taxon>
        <taxon>Elysia</taxon>
    </lineage>
</organism>
<dbReference type="GO" id="GO:0005814">
    <property type="term" value="C:centriole"/>
    <property type="evidence" value="ECO:0007669"/>
    <property type="project" value="UniProtKB-SubCell"/>
</dbReference>
<proteinExistence type="inferred from homology"/>
<evidence type="ECO:0000256" key="2">
    <source>
        <dbReference type="ARBA" id="ARBA00004138"/>
    </source>
</evidence>
<comment type="subcellular location">
    <subcellularLocation>
        <location evidence="2">Cell projection</location>
        <location evidence="2">Cilium</location>
    </subcellularLocation>
    <subcellularLocation>
        <location evidence="1">Cytoplasm</location>
        <location evidence="1">Cytoskeleton</location>
        <location evidence="1">Microtubule organizing center</location>
        <location evidence="1">Centrosome</location>
        <location evidence="1">Centriole</location>
    </subcellularLocation>
</comment>
<evidence type="ECO:0000256" key="1">
    <source>
        <dbReference type="ARBA" id="ARBA00004114"/>
    </source>
</evidence>
<dbReference type="Pfam" id="PF15311">
    <property type="entry name" value="HYLS1_C"/>
    <property type="match status" value="1"/>
</dbReference>
<sequence>MEFTDEEIREELARLGYRDVPDDKLIEFKKDLMKLIQSERSKSNSLNSSIEERHLEEPLKPCNEDINNGRKNWQEKNYLEDWHYSGRDRIRPATAGPTPSQRGYAARSYGLFEQPIDLGLSDQDEKQEKNNSSEYTDECYYLPCCSQSDRRQVKRKTARPTSASHCLINESASETDAAGIYELYERVRNLAMRDCECNRGGLTSSDSEPPYRIHGINKCPSLIKTGEPPHTRNLVKTIPWKRHQMYLRCWKAQPIVGEDNHHQIRRETQAKMLQKEEIKMPRRIFKPNKYVPPPENPRYKLRWEVRRANSQYEMPSTSRYQGTC</sequence>
<evidence type="ECO:0000313" key="10">
    <source>
        <dbReference type="Proteomes" id="UP001283361"/>
    </source>
</evidence>
<evidence type="ECO:0000259" key="8">
    <source>
        <dbReference type="Pfam" id="PF15311"/>
    </source>
</evidence>
<dbReference type="GO" id="GO:0060271">
    <property type="term" value="P:cilium assembly"/>
    <property type="evidence" value="ECO:0007669"/>
    <property type="project" value="TreeGrafter"/>
</dbReference>
<keyword evidence="6" id="KW-0206">Cytoskeleton</keyword>
<keyword evidence="4" id="KW-0963">Cytoplasm</keyword>
<comment type="caution">
    <text evidence="9">The sequence shown here is derived from an EMBL/GenBank/DDBJ whole genome shotgun (WGS) entry which is preliminary data.</text>
</comment>
<reference evidence="9" key="1">
    <citation type="journal article" date="2023" name="G3 (Bethesda)">
        <title>A reference genome for the long-term kleptoplast-retaining sea slug Elysia crispata morphotype clarki.</title>
        <authorList>
            <person name="Eastman K.E."/>
            <person name="Pendleton A.L."/>
            <person name="Shaikh M.A."/>
            <person name="Suttiyut T."/>
            <person name="Ogas R."/>
            <person name="Tomko P."/>
            <person name="Gavelis G."/>
            <person name="Widhalm J.R."/>
            <person name="Wisecaver J.H."/>
        </authorList>
    </citation>
    <scope>NUCLEOTIDE SEQUENCE</scope>
    <source>
        <strain evidence="9">ECLA1</strain>
    </source>
</reference>
<dbReference type="EMBL" id="JAWDGP010007583">
    <property type="protein sequence ID" value="KAK3712666.1"/>
    <property type="molecule type" value="Genomic_DNA"/>
</dbReference>
<name>A0AAE0XU94_9GAST</name>
<dbReference type="Proteomes" id="UP001283361">
    <property type="component" value="Unassembled WGS sequence"/>
</dbReference>
<keyword evidence="7" id="KW-0966">Cell projection</keyword>
<accession>A0AAE0XU94</accession>
<evidence type="ECO:0000256" key="4">
    <source>
        <dbReference type="ARBA" id="ARBA00022490"/>
    </source>
</evidence>
<dbReference type="GO" id="GO:0097730">
    <property type="term" value="C:non-motile cilium"/>
    <property type="evidence" value="ECO:0007669"/>
    <property type="project" value="TreeGrafter"/>
</dbReference>
<protein>
    <recommendedName>
        <fullName evidence="8">Centriolar and ciliogenesis-associated protein HYLS1 C-terminal domain-containing protein</fullName>
    </recommendedName>
</protein>
<dbReference type="AlphaFoldDB" id="A0AAE0XU94"/>
<dbReference type="InterPro" id="IPR052319">
    <property type="entry name" value="Centriolar_ciliogenesis_assoc"/>
</dbReference>
<evidence type="ECO:0000256" key="5">
    <source>
        <dbReference type="ARBA" id="ARBA00022794"/>
    </source>
</evidence>
<dbReference type="InterPro" id="IPR027918">
    <property type="entry name" value="HYLS1_C_dom"/>
</dbReference>
<keyword evidence="5" id="KW-0970">Cilium biogenesis/degradation</keyword>
<dbReference type="PANTHER" id="PTHR34174">
    <property type="entry name" value="HYDROLETHALUS SYNDROME PROTEIN 1"/>
    <property type="match status" value="1"/>
</dbReference>
<gene>
    <name evidence="9" type="ORF">RRG08_058568</name>
</gene>
<evidence type="ECO:0000313" key="9">
    <source>
        <dbReference type="EMBL" id="KAK3712666.1"/>
    </source>
</evidence>
<dbReference type="PANTHER" id="PTHR34174:SF1">
    <property type="entry name" value="CENTRIOLAR AND CILIOGENESIS-ASSOCIATED PROTEIN HYLS1"/>
    <property type="match status" value="1"/>
</dbReference>
<evidence type="ECO:0000256" key="3">
    <source>
        <dbReference type="ARBA" id="ARBA00010091"/>
    </source>
</evidence>
<evidence type="ECO:0000256" key="7">
    <source>
        <dbReference type="ARBA" id="ARBA00023273"/>
    </source>
</evidence>
<keyword evidence="10" id="KW-1185">Reference proteome</keyword>